<evidence type="ECO:0000256" key="1">
    <source>
        <dbReference type="ARBA" id="ARBA00005417"/>
    </source>
</evidence>
<dbReference type="InterPro" id="IPR003593">
    <property type="entry name" value="AAA+_ATPase"/>
</dbReference>
<dbReference type="RefSeq" id="WP_106345936.1">
    <property type="nucleotide sequence ID" value="NZ_PVNE01000022.1"/>
</dbReference>
<dbReference type="EMBL" id="PVNE01000022">
    <property type="protein sequence ID" value="PRX39625.1"/>
    <property type="molecule type" value="Genomic_DNA"/>
</dbReference>
<dbReference type="PANTHER" id="PTHR43335:SF4">
    <property type="entry name" value="ABC TRANSPORTER, ATP-BINDING PROTEIN"/>
    <property type="match status" value="1"/>
</dbReference>
<keyword evidence="4 6" id="KW-0067">ATP-binding</keyword>
<evidence type="ECO:0000256" key="2">
    <source>
        <dbReference type="ARBA" id="ARBA00022448"/>
    </source>
</evidence>
<dbReference type="PROSITE" id="PS00211">
    <property type="entry name" value="ABC_TRANSPORTER_1"/>
    <property type="match status" value="1"/>
</dbReference>
<dbReference type="OrthoDB" id="2290519at2"/>
<keyword evidence="2" id="KW-0813">Transport</keyword>
<dbReference type="Proteomes" id="UP000237797">
    <property type="component" value="Unassembled WGS sequence"/>
</dbReference>
<sequence length="314" mass="34421">MAVLTVENVSKVIGSRLVVSNLNMSVRKGEVYGFLGPNGAGKTTTIRMIVGLAKPSGGRIRIKGCDVQKERAEALRHVGAIVENPETYSYLTGRQNLIHYARLAGIDRRRMRQRIEELTELVGLEGRIDDKVKTYSLGMRQRLGLAQALIGDPGLLVLDEPTNGLDPAGMREFRSLVRKIASTGVAVFVSSHLLSEIQQMCDRVAIIKDGRIVTEQSVTELLKSGDSAVSIRVGRPETAKDLLEQRGWRVETIGERSVRAAVAESQVPELIRLLVLNGVDIYAVEPSRESLEEFYMELTGGAEQEEKKGVQAGA</sequence>
<dbReference type="AlphaFoldDB" id="A0A2T0LCV3"/>
<comment type="caution">
    <text evidence="6">The sequence shown here is derived from an EMBL/GenBank/DDBJ whole genome shotgun (WGS) entry which is preliminary data.</text>
</comment>
<proteinExistence type="inferred from homology"/>
<comment type="similarity">
    <text evidence="1">Belongs to the ABC transporter superfamily.</text>
</comment>
<dbReference type="GO" id="GO:0005524">
    <property type="term" value="F:ATP binding"/>
    <property type="evidence" value="ECO:0007669"/>
    <property type="project" value="UniProtKB-KW"/>
</dbReference>
<feature type="domain" description="ABC transporter" evidence="5">
    <location>
        <begin position="4"/>
        <end position="234"/>
    </location>
</feature>
<evidence type="ECO:0000256" key="3">
    <source>
        <dbReference type="ARBA" id="ARBA00022741"/>
    </source>
</evidence>
<evidence type="ECO:0000313" key="7">
    <source>
        <dbReference type="Proteomes" id="UP000237797"/>
    </source>
</evidence>
<reference evidence="6 7" key="1">
    <citation type="submission" date="2018-03" db="EMBL/GenBank/DDBJ databases">
        <title>Genomic Encyclopedia of Archaeal and Bacterial Type Strains, Phase II (KMG-II): from individual species to whole genera.</title>
        <authorList>
            <person name="Goeker M."/>
        </authorList>
    </citation>
    <scope>NUCLEOTIDE SEQUENCE [LARGE SCALE GENOMIC DNA]</scope>
    <source>
        <strain evidence="6 7">DSM 44946</strain>
    </source>
</reference>
<dbReference type="SUPFAM" id="SSF52540">
    <property type="entry name" value="P-loop containing nucleoside triphosphate hydrolases"/>
    <property type="match status" value="1"/>
</dbReference>
<dbReference type="GO" id="GO:0016887">
    <property type="term" value="F:ATP hydrolysis activity"/>
    <property type="evidence" value="ECO:0007669"/>
    <property type="project" value="InterPro"/>
</dbReference>
<gene>
    <name evidence="6" type="ORF">CLV97_12215</name>
</gene>
<keyword evidence="3" id="KW-0547">Nucleotide-binding</keyword>
<keyword evidence="7" id="KW-1185">Reference proteome</keyword>
<evidence type="ECO:0000259" key="5">
    <source>
        <dbReference type="PROSITE" id="PS50893"/>
    </source>
</evidence>
<accession>A0A2T0LCV3</accession>
<dbReference type="SMART" id="SM00382">
    <property type="entry name" value="AAA"/>
    <property type="match status" value="1"/>
</dbReference>
<evidence type="ECO:0000313" key="6">
    <source>
        <dbReference type="EMBL" id="PRX39625.1"/>
    </source>
</evidence>
<dbReference type="Pfam" id="PF00005">
    <property type="entry name" value="ABC_tran"/>
    <property type="match status" value="1"/>
</dbReference>
<dbReference type="InterPro" id="IPR027417">
    <property type="entry name" value="P-loop_NTPase"/>
</dbReference>
<dbReference type="PANTHER" id="PTHR43335">
    <property type="entry name" value="ABC TRANSPORTER, ATP-BINDING PROTEIN"/>
    <property type="match status" value="1"/>
</dbReference>
<dbReference type="PROSITE" id="PS50893">
    <property type="entry name" value="ABC_TRANSPORTER_2"/>
    <property type="match status" value="1"/>
</dbReference>
<dbReference type="InterPro" id="IPR003439">
    <property type="entry name" value="ABC_transporter-like_ATP-bd"/>
</dbReference>
<name>A0A2T0LCV3_9BACL</name>
<evidence type="ECO:0000256" key="4">
    <source>
        <dbReference type="ARBA" id="ARBA00022840"/>
    </source>
</evidence>
<dbReference type="InterPro" id="IPR017871">
    <property type="entry name" value="ABC_transporter-like_CS"/>
</dbReference>
<dbReference type="CDD" id="cd03268">
    <property type="entry name" value="ABC_BcrA_bacitracin_resist"/>
    <property type="match status" value="1"/>
</dbReference>
<organism evidence="6 7">
    <name type="scientific">Planifilum fimeticola</name>
    <dbReference type="NCBI Taxonomy" id="201975"/>
    <lineage>
        <taxon>Bacteria</taxon>
        <taxon>Bacillati</taxon>
        <taxon>Bacillota</taxon>
        <taxon>Bacilli</taxon>
        <taxon>Bacillales</taxon>
        <taxon>Thermoactinomycetaceae</taxon>
        <taxon>Planifilum</taxon>
    </lineage>
</organism>
<dbReference type="Gene3D" id="3.40.50.300">
    <property type="entry name" value="P-loop containing nucleotide triphosphate hydrolases"/>
    <property type="match status" value="1"/>
</dbReference>
<protein>
    <submittedName>
        <fullName evidence="6">ABC-2 type transport system ATP-binding protein</fullName>
    </submittedName>
</protein>